<keyword evidence="6 11" id="KW-0472">Membrane</keyword>
<dbReference type="InterPro" id="IPR001807">
    <property type="entry name" value="ClC"/>
</dbReference>
<evidence type="ECO:0000256" key="9">
    <source>
        <dbReference type="ARBA" id="ARBA00023303"/>
    </source>
</evidence>
<name>A0A0K6S9R1_9ALVE</name>
<evidence type="ECO:0000256" key="4">
    <source>
        <dbReference type="ARBA" id="ARBA00022989"/>
    </source>
</evidence>
<dbReference type="InterPro" id="IPR050368">
    <property type="entry name" value="ClC-type_chloride_channel"/>
</dbReference>
<feature type="region of interest" description="Disordered" evidence="10">
    <location>
        <begin position="1"/>
        <end position="223"/>
    </location>
</feature>
<dbReference type="PRINTS" id="PR00762">
    <property type="entry name" value="CLCHANNEL"/>
</dbReference>
<keyword evidence="9" id="KW-0407">Ion channel</keyword>
<evidence type="ECO:0000256" key="7">
    <source>
        <dbReference type="ARBA" id="ARBA00023173"/>
    </source>
</evidence>
<keyword evidence="2" id="KW-0813">Transport</keyword>
<dbReference type="AlphaFoldDB" id="A0A0K6S9R1"/>
<evidence type="ECO:0000313" key="12">
    <source>
        <dbReference type="EMBL" id="CUC10294.1"/>
    </source>
</evidence>
<dbReference type="SUPFAM" id="SSF81340">
    <property type="entry name" value="Clc chloride channel"/>
    <property type="match status" value="1"/>
</dbReference>
<feature type="transmembrane region" description="Helical" evidence="11">
    <location>
        <begin position="303"/>
        <end position="324"/>
    </location>
</feature>
<dbReference type="PANTHER" id="PTHR43427">
    <property type="entry name" value="CHLORIDE CHANNEL PROTEIN CLC-E"/>
    <property type="match status" value="1"/>
</dbReference>
<keyword evidence="5" id="KW-0406">Ion transport</keyword>
<feature type="region of interest" description="Disordered" evidence="10">
    <location>
        <begin position="806"/>
        <end position="832"/>
    </location>
</feature>
<keyword evidence="4 11" id="KW-1133">Transmembrane helix</keyword>
<accession>A0A0K6S9R1</accession>
<dbReference type="GO" id="GO:0005254">
    <property type="term" value="F:chloride channel activity"/>
    <property type="evidence" value="ECO:0007669"/>
    <property type="project" value="UniProtKB-KW"/>
</dbReference>
<comment type="subcellular location">
    <subcellularLocation>
        <location evidence="1">Membrane</location>
        <topology evidence="1">Multi-pass membrane protein</topology>
    </subcellularLocation>
</comment>
<evidence type="ECO:0000256" key="3">
    <source>
        <dbReference type="ARBA" id="ARBA00022692"/>
    </source>
</evidence>
<feature type="compositionally biased region" description="Low complexity" evidence="10">
    <location>
        <begin position="140"/>
        <end position="152"/>
    </location>
</feature>
<dbReference type="EMBL" id="CDMZ01003471">
    <property type="protein sequence ID" value="CUC10294.1"/>
    <property type="molecule type" value="Genomic_DNA"/>
</dbReference>
<feature type="compositionally biased region" description="Basic and acidic residues" evidence="10">
    <location>
        <begin position="45"/>
        <end position="70"/>
    </location>
</feature>
<feature type="compositionally biased region" description="Basic and acidic residues" evidence="10">
    <location>
        <begin position="1"/>
        <end position="10"/>
    </location>
</feature>
<feature type="transmembrane region" description="Helical" evidence="11">
    <location>
        <begin position="595"/>
        <end position="616"/>
    </location>
</feature>
<feature type="transmembrane region" description="Helical" evidence="11">
    <location>
        <begin position="496"/>
        <end position="523"/>
    </location>
</feature>
<feature type="transmembrane region" description="Helical" evidence="11">
    <location>
        <begin position="535"/>
        <end position="554"/>
    </location>
</feature>
<proteinExistence type="predicted"/>
<feature type="compositionally biased region" description="Basic and acidic residues" evidence="10">
    <location>
        <begin position="806"/>
        <end position="823"/>
    </location>
</feature>
<evidence type="ECO:0008006" key="13">
    <source>
        <dbReference type="Google" id="ProtNLM"/>
    </source>
</evidence>
<feature type="transmembrane region" description="Helical" evidence="11">
    <location>
        <begin position="263"/>
        <end position="283"/>
    </location>
</feature>
<evidence type="ECO:0000256" key="6">
    <source>
        <dbReference type="ARBA" id="ARBA00023136"/>
    </source>
</evidence>
<organism evidence="12">
    <name type="scientific">Chromera velia CCMP2878</name>
    <dbReference type="NCBI Taxonomy" id="1169474"/>
    <lineage>
        <taxon>Eukaryota</taxon>
        <taxon>Sar</taxon>
        <taxon>Alveolata</taxon>
        <taxon>Colpodellida</taxon>
        <taxon>Chromeraceae</taxon>
        <taxon>Chromera</taxon>
    </lineage>
</organism>
<dbReference type="GO" id="GO:0034707">
    <property type="term" value="C:chloride channel complex"/>
    <property type="evidence" value="ECO:0007669"/>
    <property type="project" value="UniProtKB-KW"/>
</dbReference>
<reference evidence="12" key="1">
    <citation type="submission" date="2014-11" db="EMBL/GenBank/DDBJ databases">
        <title>Molecular phylogeny of cliff fern family Woodsiaceae with morphological implications.</title>
        <authorList>
            <person name="Shao Y.-Z."/>
            <person name="Wei R."/>
            <person name="Zhang X.-C."/>
        </authorList>
    </citation>
    <scope>NUCLEOTIDE SEQUENCE</scope>
</reference>
<evidence type="ECO:0000256" key="10">
    <source>
        <dbReference type="SAM" id="MobiDB-lite"/>
    </source>
</evidence>
<protein>
    <recommendedName>
        <fullName evidence="13">Chloride channel protein</fullName>
    </recommendedName>
</protein>
<keyword evidence="7" id="KW-0869">Chloride channel</keyword>
<sequence length="872" mass="93997">MSSDGDRLHETAFPSQTSEGRGIERRPEDGPLIALTAVDTPAEGSHADRSSLLKDTQEADPASSERRRLETAAGEENPTGATKEAAIEVPIRGDETRRNVLPSEAQNPSAGPPASRLSSPSEAEAVSHSAESQFLPFVGELSPSPSPAAAPESLHDPPGPSIRGGIIQIDRDNNGVCVRSLDTPTGEREGFSALRQSDSQMMQEEGRAGRPQEGGSPSAASKVPVGEVNASGIGREGSLRHVLRDFARDWSAKMRVRVSRVPIEVRLLFFLCGGLIGLLSASFLLASQFFEGVIRTTWDASPWAFWLTLPFGFVLLLACTRLFFDGTAGSGIPLEMWGLHVMGEPAMRRVLSWRIAIGKFGLTLAGQLAGASIGREGPTVQISSSVFYELIMFASRLKLFRFEHFMLGETEGGQDRLKVFGKVAILVGGAAGIAGAFNTPLGGIVFAIEEMGHTFDRALGHIMFCSVAISGVASIAVTGFYVWFGFFCGKLESLQYLYVVPISGVMGGLLGGFWSFVLLFGVAVKKATVFRKLPVPYLVAFVCGACVTLTGFFTNGETYGSGYSQAAAIIQPDAAHEVPPPTVVFGFLKMAASWFSYWSGIPGGIFAPSIAAGAGLGRFLYEVVFKHIDPGISEPGVAVVAATAYFAGVTQSPITTFAILMGMIECKTDVTVAMLAAALIGWMVSRRVWFPTTRKQERSDLFYLEFGNVFKGHPKSVELLDVFMIWAYHSMRGAFRLFNKKNPTYNSNPGGYERACVNDTEWAKSVLRAGLQDLHTILEECKYEEVKVKAVLESAVKACREGKWSDRGRMDGDRREESKRMGGDGKWNPTGAFFGPTEDGGVLWGSAAEAAGEEYRARPQLGDAEFPLRGDG</sequence>
<evidence type="ECO:0000256" key="5">
    <source>
        <dbReference type="ARBA" id="ARBA00023065"/>
    </source>
</evidence>
<evidence type="ECO:0000256" key="8">
    <source>
        <dbReference type="ARBA" id="ARBA00023214"/>
    </source>
</evidence>
<keyword evidence="8" id="KW-0868">Chloride</keyword>
<keyword evidence="3 11" id="KW-0812">Transmembrane</keyword>
<evidence type="ECO:0000256" key="11">
    <source>
        <dbReference type="SAM" id="Phobius"/>
    </source>
</evidence>
<dbReference type="PANTHER" id="PTHR43427:SF6">
    <property type="entry name" value="CHLORIDE CHANNEL PROTEIN CLC-E"/>
    <property type="match status" value="1"/>
</dbReference>
<dbReference type="InterPro" id="IPR014743">
    <property type="entry name" value="Cl-channel_core"/>
</dbReference>
<feature type="compositionally biased region" description="Low complexity" evidence="10">
    <location>
        <begin position="118"/>
        <end position="132"/>
    </location>
</feature>
<evidence type="ECO:0000256" key="1">
    <source>
        <dbReference type="ARBA" id="ARBA00004141"/>
    </source>
</evidence>
<evidence type="ECO:0000256" key="2">
    <source>
        <dbReference type="ARBA" id="ARBA00022448"/>
    </source>
</evidence>
<dbReference type="VEuPathDB" id="CryptoDB:Cvel_30176"/>
<dbReference type="Gene3D" id="1.10.3080.10">
    <property type="entry name" value="Clc chloride channel"/>
    <property type="match status" value="1"/>
</dbReference>
<feature type="transmembrane region" description="Helical" evidence="11">
    <location>
        <begin position="458"/>
        <end position="484"/>
    </location>
</feature>
<dbReference type="CDD" id="cd01034">
    <property type="entry name" value="EriC_like"/>
    <property type="match status" value="1"/>
</dbReference>
<gene>
    <name evidence="12" type="ORF">Cvel_30176.t2</name>
</gene>
<dbReference type="Pfam" id="PF00654">
    <property type="entry name" value="Voltage_CLC"/>
    <property type="match status" value="1"/>
</dbReference>